<dbReference type="AlphaFoldDB" id="A0A1B6EQB5"/>
<feature type="region of interest" description="Disordered" evidence="1">
    <location>
        <begin position="257"/>
        <end position="277"/>
    </location>
</feature>
<gene>
    <name evidence="2" type="ORF">g.37807</name>
</gene>
<reference evidence="2" key="1">
    <citation type="submission" date="2015-11" db="EMBL/GenBank/DDBJ databases">
        <title>De novo transcriptome assembly of four potential Pierce s Disease insect vectors from Arizona vineyards.</title>
        <authorList>
            <person name="Tassone E.E."/>
        </authorList>
    </citation>
    <scope>NUCLEOTIDE SEQUENCE</scope>
</reference>
<name>A0A1B6EQB5_9HEMI</name>
<dbReference type="EMBL" id="GECZ01029634">
    <property type="protein sequence ID" value="JAS40135.1"/>
    <property type="molecule type" value="Transcribed_RNA"/>
</dbReference>
<accession>A0A1B6EQB5</accession>
<protein>
    <submittedName>
        <fullName evidence="2">Uncharacterized protein</fullName>
    </submittedName>
</protein>
<evidence type="ECO:0000256" key="1">
    <source>
        <dbReference type="SAM" id="MobiDB-lite"/>
    </source>
</evidence>
<evidence type="ECO:0000313" key="2">
    <source>
        <dbReference type="EMBL" id="JAS40135.1"/>
    </source>
</evidence>
<proteinExistence type="predicted"/>
<sequence>MGDLSDQSGDSSLGLLADLEQTFAAGVCHLVTEMDYALQRFLDDAKFNVLQDTGSQVEMPANKSDSLEILDDLDRVLDSALCFLSNMSNEDPTVSIPSGFFDGCQESSFASDESSFGILQDFDRILGSAECLLGLAIDRTQHSRIPVQYQINVEKDPRRGINEGRIKFGYTQGLPGGYVPTDDSCSPVPFGPHPYEFMGGDRSNVPTGWRYVQKGRVPGDSLYRTHRKCLDRIGPLSSTSRIPVQTHFTVEQDPRRGVPVFEDPEVPPPRPTSPVLDMASMTEYPRVCPGTSKIPVLSHFVVEQSLGRGIPGEEGVEKSPPPAYISKPFEECDPEEFPYCPPAYVGDVVERPGIARRRDPKDAIYRFINPVDYEFCSDESSGSFRSIEELIAAQSPCPPALPAGNS</sequence>
<organism evidence="2">
    <name type="scientific">Cuerna arida</name>
    <dbReference type="NCBI Taxonomy" id="1464854"/>
    <lineage>
        <taxon>Eukaryota</taxon>
        <taxon>Metazoa</taxon>
        <taxon>Ecdysozoa</taxon>
        <taxon>Arthropoda</taxon>
        <taxon>Hexapoda</taxon>
        <taxon>Insecta</taxon>
        <taxon>Pterygota</taxon>
        <taxon>Neoptera</taxon>
        <taxon>Paraneoptera</taxon>
        <taxon>Hemiptera</taxon>
        <taxon>Auchenorrhyncha</taxon>
        <taxon>Membracoidea</taxon>
        <taxon>Cicadellidae</taxon>
        <taxon>Cicadellinae</taxon>
        <taxon>Proconiini</taxon>
        <taxon>Cuerna</taxon>
    </lineage>
</organism>